<organism evidence="2 3">
    <name type="scientific">Phytophthora oleae</name>
    <dbReference type="NCBI Taxonomy" id="2107226"/>
    <lineage>
        <taxon>Eukaryota</taxon>
        <taxon>Sar</taxon>
        <taxon>Stramenopiles</taxon>
        <taxon>Oomycota</taxon>
        <taxon>Peronosporomycetes</taxon>
        <taxon>Peronosporales</taxon>
        <taxon>Peronosporaceae</taxon>
        <taxon>Phytophthora</taxon>
    </lineage>
</organism>
<dbReference type="Proteomes" id="UP001632037">
    <property type="component" value="Unassembled WGS sequence"/>
</dbReference>
<keyword evidence="1" id="KW-0175">Coiled coil</keyword>
<proteinExistence type="predicted"/>
<dbReference type="AlphaFoldDB" id="A0ABD3FXE1"/>
<dbReference type="EMBL" id="JBIMZQ010000006">
    <property type="protein sequence ID" value="KAL3670642.1"/>
    <property type="molecule type" value="Genomic_DNA"/>
</dbReference>
<reference evidence="2 3" key="1">
    <citation type="submission" date="2024-09" db="EMBL/GenBank/DDBJ databases">
        <title>Genome sequencing and assembly of Phytophthora oleae, isolate VK10A, causative agent of rot of olive drupes.</title>
        <authorList>
            <person name="Conti Taguali S."/>
            <person name="Riolo M."/>
            <person name="La Spada F."/>
            <person name="Cacciola S.O."/>
            <person name="Dionisio G."/>
        </authorList>
    </citation>
    <scope>NUCLEOTIDE SEQUENCE [LARGE SCALE GENOMIC DNA]</scope>
    <source>
        <strain evidence="2 3">VK10A</strain>
    </source>
</reference>
<feature type="coiled-coil region" evidence="1">
    <location>
        <begin position="13"/>
        <end position="40"/>
    </location>
</feature>
<sequence length="346" mass="38637">MGENPSRVQPAAMREKKAEREALRDQIFQYEAQLELLRAQKPRKEDFVSKWGWINATTLEEEKRHKAAELNQRLKSLLVHQLNTAQTLQSLISTESNFPQRMESVMNGEAPCIVPVPTYLFDSLGDIAGYLKGVFKVLHASADSVFSSSLLLNARSSAALTSVSTVKQQDPIAGSCIELLFSTPLNCSYETAVPLLWDMLLNRQAFGPEATCEMKMKYITLNSAEMGYSVNFKVPDKLRALNGVTLKGKFEKVESALFVWTSLLVEPNGHPTLRSQGWISIARRPSSSERETVVQTCSRLSGRHFGVPGGNANVNLPLARRHQIKVKSRIGHVQQIILDRAELQKC</sequence>
<evidence type="ECO:0000256" key="1">
    <source>
        <dbReference type="SAM" id="Coils"/>
    </source>
</evidence>
<comment type="caution">
    <text evidence="2">The sequence shown here is derived from an EMBL/GenBank/DDBJ whole genome shotgun (WGS) entry which is preliminary data.</text>
</comment>
<evidence type="ECO:0000313" key="3">
    <source>
        <dbReference type="Proteomes" id="UP001632037"/>
    </source>
</evidence>
<evidence type="ECO:0000313" key="2">
    <source>
        <dbReference type="EMBL" id="KAL3670642.1"/>
    </source>
</evidence>
<gene>
    <name evidence="2" type="ORF">V7S43_003834</name>
</gene>
<protein>
    <submittedName>
        <fullName evidence="2">Uncharacterized protein</fullName>
    </submittedName>
</protein>
<accession>A0ABD3FXE1</accession>
<keyword evidence="3" id="KW-1185">Reference proteome</keyword>
<name>A0ABD3FXE1_9STRA</name>